<keyword evidence="1" id="KW-0472">Membrane</keyword>
<comment type="caution">
    <text evidence="2">The sequence shown here is derived from an EMBL/GenBank/DDBJ whole genome shotgun (WGS) entry which is preliminary data.</text>
</comment>
<evidence type="ECO:0000256" key="1">
    <source>
        <dbReference type="SAM" id="Phobius"/>
    </source>
</evidence>
<evidence type="ECO:0000313" key="2">
    <source>
        <dbReference type="EMBL" id="CAG8782638.1"/>
    </source>
</evidence>
<keyword evidence="1" id="KW-1133">Transmembrane helix</keyword>
<gene>
    <name evidence="2" type="ORF">GMARGA_LOCUS19951</name>
</gene>
<dbReference type="Proteomes" id="UP000789901">
    <property type="component" value="Unassembled WGS sequence"/>
</dbReference>
<accession>A0ABN7VL79</accession>
<name>A0ABN7VL79_GIGMA</name>
<feature type="transmembrane region" description="Helical" evidence="1">
    <location>
        <begin position="347"/>
        <end position="368"/>
    </location>
</feature>
<protein>
    <submittedName>
        <fullName evidence="2">13724_t:CDS:1</fullName>
    </submittedName>
</protein>
<proteinExistence type="predicted"/>
<evidence type="ECO:0000313" key="3">
    <source>
        <dbReference type="Proteomes" id="UP000789901"/>
    </source>
</evidence>
<keyword evidence="1" id="KW-0812">Transmembrane</keyword>
<dbReference type="EMBL" id="CAJVQB010017080">
    <property type="protein sequence ID" value="CAG8782638.1"/>
    <property type="molecule type" value="Genomic_DNA"/>
</dbReference>
<keyword evidence="3" id="KW-1185">Reference proteome</keyword>
<organism evidence="2 3">
    <name type="scientific">Gigaspora margarita</name>
    <dbReference type="NCBI Taxonomy" id="4874"/>
    <lineage>
        <taxon>Eukaryota</taxon>
        <taxon>Fungi</taxon>
        <taxon>Fungi incertae sedis</taxon>
        <taxon>Mucoromycota</taxon>
        <taxon>Glomeromycotina</taxon>
        <taxon>Glomeromycetes</taxon>
        <taxon>Diversisporales</taxon>
        <taxon>Gigasporaceae</taxon>
        <taxon>Gigaspora</taxon>
    </lineage>
</organism>
<reference evidence="2 3" key="1">
    <citation type="submission" date="2021-06" db="EMBL/GenBank/DDBJ databases">
        <authorList>
            <person name="Kallberg Y."/>
            <person name="Tangrot J."/>
            <person name="Rosling A."/>
        </authorList>
    </citation>
    <scope>NUCLEOTIDE SEQUENCE [LARGE SCALE GENOMIC DNA]</scope>
    <source>
        <strain evidence="2 3">120-4 pot B 10/14</strain>
    </source>
</reference>
<feature type="non-terminal residue" evidence="2">
    <location>
        <position position="1"/>
    </location>
</feature>
<sequence length="383" mass="44198">KAVMSTGRKVLTEHWKLEMENNENQQTLKKCSGCKMDHDMIVGLSKKDSSEVRASESVAETLTLEGVNMQESQIEDPTREFIKNITNLRIGAEWSFTATIKKLEPVEKKGENYDWSNIWRKIKGQCGVRYTSMAKNKKLPTLIKFMNGKLPLMKTLARRRPDLYDNPYCICCKSEQEEDQLHLAKCKKRKADWDIIESNSISIAWSILSNESTVRLNKKELRKILWGVTDEEKIACRTEITKGLIQEKVKRQLYDQLQSSKETKKVIDVFVNTAWNGFFTEIWKKHCEELSNPSTQKNEEMDFVTKSIYGNNVSKEDNRNEVQKTWLDAVVGYIIESSIKVLTYTTGFLGLYAFFVVFLIDVIAISICSTSDADYKNLNLLFE</sequence>